<evidence type="ECO:0000313" key="2">
    <source>
        <dbReference type="Proteomes" id="UP000299102"/>
    </source>
</evidence>
<evidence type="ECO:0000313" key="1">
    <source>
        <dbReference type="EMBL" id="GBP57157.1"/>
    </source>
</evidence>
<dbReference type="EMBL" id="BGZK01000710">
    <property type="protein sequence ID" value="GBP57157.1"/>
    <property type="molecule type" value="Genomic_DNA"/>
</dbReference>
<comment type="caution">
    <text evidence="1">The sequence shown here is derived from an EMBL/GenBank/DDBJ whole genome shotgun (WGS) entry which is preliminary data.</text>
</comment>
<protein>
    <submittedName>
        <fullName evidence="1">Uncharacterized protein</fullName>
    </submittedName>
</protein>
<accession>A0A4C1X4C5</accession>
<dbReference type="Proteomes" id="UP000299102">
    <property type="component" value="Unassembled WGS sequence"/>
</dbReference>
<name>A0A4C1X4C5_EUMVA</name>
<proteinExistence type="predicted"/>
<dbReference type="AlphaFoldDB" id="A0A4C1X4C5"/>
<sequence length="205" mass="23631">MVAHDRRIETRVSHYMFNVYMARDTTVSPGLSFRAEKSKCLLALSRQWNDRVFERRRADHKISVLLSMTLPIRRLSPLTFVVSFARSAALPSRGPPTSRLPDRPSEGLSRAYISTNIRHTPSHRPHRRSSPRDLVDGLAEECKASNRSLSRDFETLYCVCLDSRLIQLGRAAPPAARRRRPSGGRRPHACYLTRERMKWRVRLPD</sequence>
<reference evidence="1 2" key="1">
    <citation type="journal article" date="2019" name="Commun. Biol.">
        <title>The bagworm genome reveals a unique fibroin gene that provides high tensile strength.</title>
        <authorList>
            <person name="Kono N."/>
            <person name="Nakamura H."/>
            <person name="Ohtoshi R."/>
            <person name="Tomita M."/>
            <person name="Numata K."/>
            <person name="Arakawa K."/>
        </authorList>
    </citation>
    <scope>NUCLEOTIDE SEQUENCE [LARGE SCALE GENOMIC DNA]</scope>
</reference>
<organism evidence="1 2">
    <name type="scientific">Eumeta variegata</name>
    <name type="common">Bagworm moth</name>
    <name type="synonym">Eumeta japonica</name>
    <dbReference type="NCBI Taxonomy" id="151549"/>
    <lineage>
        <taxon>Eukaryota</taxon>
        <taxon>Metazoa</taxon>
        <taxon>Ecdysozoa</taxon>
        <taxon>Arthropoda</taxon>
        <taxon>Hexapoda</taxon>
        <taxon>Insecta</taxon>
        <taxon>Pterygota</taxon>
        <taxon>Neoptera</taxon>
        <taxon>Endopterygota</taxon>
        <taxon>Lepidoptera</taxon>
        <taxon>Glossata</taxon>
        <taxon>Ditrysia</taxon>
        <taxon>Tineoidea</taxon>
        <taxon>Psychidae</taxon>
        <taxon>Oiketicinae</taxon>
        <taxon>Eumeta</taxon>
    </lineage>
</organism>
<keyword evidence="2" id="KW-1185">Reference proteome</keyword>
<gene>
    <name evidence="1" type="ORF">EVAR_37836_1</name>
</gene>